<dbReference type="PANTHER" id="PTHR33204:SF18">
    <property type="entry name" value="TRANSCRIPTIONAL REGULATORY PROTEIN"/>
    <property type="match status" value="1"/>
</dbReference>
<dbReference type="SUPFAM" id="SSF46785">
    <property type="entry name" value="Winged helix' DNA-binding domain"/>
    <property type="match status" value="1"/>
</dbReference>
<proteinExistence type="predicted"/>
<sequence>MNGSVSRIDTGALPGRPCSAAATLHVVGEKWALLAVREIFFGNHRFEAIARNTGAPRDRLAARLRSLEQAGVVERRPYNERPPRYEYHLTEAGRDLAPVIRALLDWGDRWVLDEPPVVMVHEPGSVPQPGSTDTRVEDGHGHDLDAAWVCRTCGEEVVMNTLTVDVRAPGWDRAGPTPVEAAPEAAPQ</sequence>
<dbReference type="InterPro" id="IPR036390">
    <property type="entry name" value="WH_DNA-bd_sf"/>
</dbReference>
<keyword evidence="3" id="KW-0804">Transcription</keyword>
<comment type="caution">
    <text evidence="5">The sequence shown here is derived from an EMBL/GenBank/DDBJ whole genome shotgun (WGS) entry which is preliminary data.</text>
</comment>
<dbReference type="Pfam" id="PF01638">
    <property type="entry name" value="HxlR"/>
    <property type="match status" value="1"/>
</dbReference>
<evidence type="ECO:0000256" key="1">
    <source>
        <dbReference type="ARBA" id="ARBA00023015"/>
    </source>
</evidence>
<protein>
    <submittedName>
        <fullName evidence="5">Winged helix-turn-helix transcriptional regulator</fullName>
    </submittedName>
</protein>
<evidence type="ECO:0000256" key="3">
    <source>
        <dbReference type="ARBA" id="ARBA00023163"/>
    </source>
</evidence>
<reference evidence="5 6" key="1">
    <citation type="submission" date="2024-09" db="EMBL/GenBank/DDBJ databases">
        <authorList>
            <person name="Sun Q."/>
            <person name="Mori K."/>
        </authorList>
    </citation>
    <scope>NUCLEOTIDE SEQUENCE [LARGE SCALE GENOMIC DNA]</scope>
    <source>
        <strain evidence="5 6">JCM 3331</strain>
    </source>
</reference>
<gene>
    <name evidence="5" type="ORF">ACFFTL_45900</name>
</gene>
<keyword evidence="6" id="KW-1185">Reference proteome</keyword>
<dbReference type="EMBL" id="JBHMCG010000222">
    <property type="protein sequence ID" value="MFB9579392.1"/>
    <property type="molecule type" value="Genomic_DNA"/>
</dbReference>
<dbReference type="PANTHER" id="PTHR33204">
    <property type="entry name" value="TRANSCRIPTIONAL REGULATOR, MARR FAMILY"/>
    <property type="match status" value="1"/>
</dbReference>
<evidence type="ECO:0000259" key="4">
    <source>
        <dbReference type="PROSITE" id="PS51118"/>
    </source>
</evidence>
<evidence type="ECO:0000313" key="6">
    <source>
        <dbReference type="Proteomes" id="UP001589710"/>
    </source>
</evidence>
<feature type="domain" description="HTH hxlR-type" evidence="4">
    <location>
        <begin position="18"/>
        <end position="115"/>
    </location>
</feature>
<name>A0ABV5RNE4_9ACTN</name>
<dbReference type="RefSeq" id="WP_345517400.1">
    <property type="nucleotide sequence ID" value="NZ_BAAAXD010000045.1"/>
</dbReference>
<keyword evidence="2" id="KW-0238">DNA-binding</keyword>
<dbReference type="Proteomes" id="UP001589710">
    <property type="component" value="Unassembled WGS sequence"/>
</dbReference>
<dbReference type="InterPro" id="IPR036388">
    <property type="entry name" value="WH-like_DNA-bd_sf"/>
</dbReference>
<dbReference type="InterPro" id="IPR002577">
    <property type="entry name" value="HTH_HxlR"/>
</dbReference>
<evidence type="ECO:0000256" key="2">
    <source>
        <dbReference type="ARBA" id="ARBA00023125"/>
    </source>
</evidence>
<accession>A0ABV5RNE4</accession>
<organism evidence="5 6">
    <name type="scientific">Streptomyces yanii</name>
    <dbReference type="NCBI Taxonomy" id="78510"/>
    <lineage>
        <taxon>Bacteria</taxon>
        <taxon>Bacillati</taxon>
        <taxon>Actinomycetota</taxon>
        <taxon>Actinomycetes</taxon>
        <taxon>Kitasatosporales</taxon>
        <taxon>Streptomycetaceae</taxon>
        <taxon>Streptomyces</taxon>
    </lineage>
</organism>
<evidence type="ECO:0000313" key="5">
    <source>
        <dbReference type="EMBL" id="MFB9579392.1"/>
    </source>
</evidence>
<dbReference type="Gene3D" id="1.10.10.10">
    <property type="entry name" value="Winged helix-like DNA-binding domain superfamily/Winged helix DNA-binding domain"/>
    <property type="match status" value="1"/>
</dbReference>
<dbReference type="PROSITE" id="PS51118">
    <property type="entry name" value="HTH_HXLR"/>
    <property type="match status" value="1"/>
</dbReference>
<keyword evidence="1" id="KW-0805">Transcription regulation</keyword>